<evidence type="ECO:0000256" key="1">
    <source>
        <dbReference type="SAM" id="MobiDB-lite"/>
    </source>
</evidence>
<reference evidence="4" key="1">
    <citation type="submission" date="2009-09" db="EMBL/GenBank/DDBJ databases">
        <title>The complete genome of Kribbella flavida DSM 17836.</title>
        <authorList>
            <consortium name="US DOE Joint Genome Institute (JGI-PGF)"/>
            <person name="Lucas S."/>
            <person name="Copeland A."/>
            <person name="Lapidus A."/>
            <person name="Glavina del Rio T."/>
            <person name="Dalin E."/>
            <person name="Tice H."/>
            <person name="Bruce D."/>
            <person name="Goodwin L."/>
            <person name="Pitluck S."/>
            <person name="Kyrpides N."/>
            <person name="Mavromatis K."/>
            <person name="Ivanova N."/>
            <person name="Saunders E."/>
            <person name="Brettin T."/>
            <person name="Detter J.C."/>
            <person name="Han C."/>
            <person name="Larimer F."/>
            <person name="Land M."/>
            <person name="Hauser L."/>
            <person name="Markowitz V."/>
            <person name="Cheng J.-F."/>
            <person name="Hugenholtz P."/>
            <person name="Woyke T."/>
            <person name="Wu D."/>
            <person name="Pukall R."/>
            <person name="Klenk H.-P."/>
            <person name="Eisen J.A."/>
        </authorList>
    </citation>
    <scope>NUCLEOTIDE SEQUENCE [LARGE SCALE GENOMIC DNA]</scope>
    <source>
        <strain evidence="4">DSM 17836 / JCM 10339 / NBRC 14399</strain>
    </source>
</reference>
<dbReference type="InterPro" id="IPR037401">
    <property type="entry name" value="SnoaL-like"/>
</dbReference>
<feature type="domain" description="SnoaL-like" evidence="2">
    <location>
        <begin position="363"/>
        <end position="455"/>
    </location>
</feature>
<dbReference type="SUPFAM" id="SSF53474">
    <property type="entry name" value="alpha/beta-Hydrolases"/>
    <property type="match status" value="1"/>
</dbReference>
<organism evidence="3 4">
    <name type="scientific">Kribbella flavida (strain DSM 17836 / JCM 10339 / NBRC 14399)</name>
    <dbReference type="NCBI Taxonomy" id="479435"/>
    <lineage>
        <taxon>Bacteria</taxon>
        <taxon>Bacillati</taxon>
        <taxon>Actinomycetota</taxon>
        <taxon>Actinomycetes</taxon>
        <taxon>Propionibacteriales</taxon>
        <taxon>Kribbellaceae</taxon>
        <taxon>Kribbella</taxon>
    </lineage>
</organism>
<dbReference type="AlphaFoldDB" id="D2PU92"/>
<name>D2PU92_KRIFD</name>
<dbReference type="Gene3D" id="3.10.450.50">
    <property type="match status" value="1"/>
</dbReference>
<dbReference type="eggNOG" id="COG1506">
    <property type="taxonomic scope" value="Bacteria"/>
</dbReference>
<dbReference type="Gene3D" id="3.40.50.1820">
    <property type="entry name" value="alpha/beta hydrolase"/>
    <property type="match status" value="1"/>
</dbReference>
<dbReference type="eggNOG" id="COG4538">
    <property type="taxonomic scope" value="Bacteria"/>
</dbReference>
<dbReference type="InterPro" id="IPR032710">
    <property type="entry name" value="NTF2-like_dom_sf"/>
</dbReference>
<keyword evidence="4" id="KW-1185">Reference proteome</keyword>
<evidence type="ECO:0000259" key="2">
    <source>
        <dbReference type="Pfam" id="PF12680"/>
    </source>
</evidence>
<proteinExistence type="predicted"/>
<dbReference type="RefSeq" id="WP_012923696.1">
    <property type="nucleotide sequence ID" value="NC_013729.1"/>
</dbReference>
<reference evidence="3 4" key="2">
    <citation type="journal article" date="2010" name="Stand. Genomic Sci.">
        <title>Complete genome sequence of Kribbella flavida type strain (IFO 14399).</title>
        <authorList>
            <person name="Pukall R."/>
            <person name="Lapidus A."/>
            <person name="Glavina Del Rio T."/>
            <person name="Copeland A."/>
            <person name="Tice H."/>
            <person name="Cheng J.-F."/>
            <person name="Lucas S."/>
            <person name="Chen F."/>
            <person name="Nolan M."/>
            <person name="LaButti K."/>
            <person name="Pati A."/>
            <person name="Ivanova N."/>
            <person name="Mavrommatis K."/>
            <person name="Mikhailova N."/>
            <person name="Pitluck S."/>
            <person name="Bruce D."/>
            <person name="Goodwin L."/>
            <person name="Land M."/>
            <person name="Hauser L."/>
            <person name="Chang Y.-J."/>
            <person name="Jeffries C.D."/>
            <person name="Chen A."/>
            <person name="Palaniappan K."/>
            <person name="Chain P."/>
            <person name="Rohde M."/>
            <person name="Goeker M."/>
            <person name="Bristow J."/>
            <person name="Eisen J.A."/>
            <person name="Markowitz V."/>
            <person name="Hugenholtz P."/>
            <person name="Kyrpides N.C."/>
            <person name="Klenk H.-P."/>
            <person name="Brettin T."/>
        </authorList>
    </citation>
    <scope>NUCLEOTIDE SEQUENCE [LARGE SCALE GENOMIC DNA]</scope>
    <source>
        <strain evidence="4">DSM 17836 / JCM 10339 / NBRC 14399</strain>
    </source>
</reference>
<dbReference type="KEGG" id="kfl:Kfla_6140"/>
<dbReference type="EMBL" id="CP001736">
    <property type="protein sequence ID" value="ADB35143.1"/>
    <property type="molecule type" value="Genomic_DNA"/>
</dbReference>
<dbReference type="Proteomes" id="UP000007967">
    <property type="component" value="Chromosome"/>
</dbReference>
<feature type="compositionally biased region" description="Low complexity" evidence="1">
    <location>
        <begin position="312"/>
        <end position="331"/>
    </location>
</feature>
<accession>D2PU92</accession>
<protein>
    <recommendedName>
        <fullName evidence="2">SnoaL-like domain-containing protein</fullName>
    </recommendedName>
</protein>
<feature type="region of interest" description="Disordered" evidence="1">
    <location>
        <begin position="261"/>
        <end position="331"/>
    </location>
</feature>
<gene>
    <name evidence="3" type="ordered locus">Kfla_6140</name>
</gene>
<feature type="compositionally biased region" description="Low complexity" evidence="1">
    <location>
        <begin position="261"/>
        <end position="296"/>
    </location>
</feature>
<dbReference type="Pfam" id="PF12680">
    <property type="entry name" value="SnoaL_2"/>
    <property type="match status" value="1"/>
</dbReference>
<sequence>MTDLPPSLRPFVLPVEDAGQVRVERVGHVDLYHPAGTARTGAILFVHGGPGPDGLEVSPRDWPVFTGYATVAAQRGLVAAVVDHGLIRGFDQLSTAADDVEAAVGVLRADPRVDPGRVALWFFSGAGLLAGEWLDSRPDWLRCLLLTYPQLATPPGVDELVNAAEVIGRHDRAGGMGKVSPTDLPVLLTRVGRERAELAGPVAEFVSAGGAALDIIDVPKGQHGFDMLDHTEESRAAVTKALDWAIAHLGEEPAGQLPLPAASAATATSTLPPRPSTSTPSTSTPARPATSAGSPAKRAEPASTMSAPADQPTEAVTATPAAADSTAPAEPAPLPAAVADLTAAVAAAFAAETPASRVVDREHAMYAAHDLEAFLALYSPTAQLQLADGAVLRGRRSLREHYRPQFEAGRCKTELQQRMTLGDWVVEQSIRHDSDQGPVPTIVLYRVQDGLVVEVRFLA</sequence>
<dbReference type="InterPro" id="IPR029058">
    <property type="entry name" value="AB_hydrolase_fold"/>
</dbReference>
<dbReference type="STRING" id="479435.Kfla_6140"/>
<evidence type="ECO:0000313" key="3">
    <source>
        <dbReference type="EMBL" id="ADB35143.1"/>
    </source>
</evidence>
<dbReference type="HOGENOM" id="CLU_595527_0_0_11"/>
<evidence type="ECO:0000313" key="4">
    <source>
        <dbReference type="Proteomes" id="UP000007967"/>
    </source>
</evidence>
<dbReference type="OrthoDB" id="5902829at2"/>
<dbReference type="SUPFAM" id="SSF54427">
    <property type="entry name" value="NTF2-like"/>
    <property type="match status" value="1"/>
</dbReference>